<keyword evidence="1" id="KW-0472">Membrane</keyword>
<name>A0ABU1VYY4_9GAMM</name>
<keyword evidence="1" id="KW-1133">Transmembrane helix</keyword>
<keyword evidence="3" id="KW-1185">Reference proteome</keyword>
<organism evidence="2 3">
    <name type="scientific">Rheinheimera soli</name>
    <dbReference type="NCBI Taxonomy" id="443616"/>
    <lineage>
        <taxon>Bacteria</taxon>
        <taxon>Pseudomonadati</taxon>
        <taxon>Pseudomonadota</taxon>
        <taxon>Gammaproteobacteria</taxon>
        <taxon>Chromatiales</taxon>
        <taxon>Chromatiaceae</taxon>
        <taxon>Rheinheimera</taxon>
    </lineage>
</organism>
<sequence>MSDNEIRPIFRLLTLALSIAAWYAVIIFVHGEVTSFNSAVVPFNWYVFFVTVLATILFFIAAVAFTFTTVFGYMPRMLFRVLTGKTIKN</sequence>
<feature type="transmembrane region" description="Helical" evidence="1">
    <location>
        <begin position="12"/>
        <end position="31"/>
    </location>
</feature>
<evidence type="ECO:0000256" key="1">
    <source>
        <dbReference type="SAM" id="Phobius"/>
    </source>
</evidence>
<keyword evidence="2" id="KW-0418">Kinase</keyword>
<protein>
    <submittedName>
        <fullName evidence="2">Signal transduction histidine kinase</fullName>
    </submittedName>
</protein>
<comment type="caution">
    <text evidence="2">The sequence shown here is derived from an EMBL/GenBank/DDBJ whole genome shotgun (WGS) entry which is preliminary data.</text>
</comment>
<reference evidence="2 3" key="1">
    <citation type="submission" date="2023-07" db="EMBL/GenBank/DDBJ databases">
        <title>Sorghum-associated microbial communities from plants grown in Nebraska, USA.</title>
        <authorList>
            <person name="Schachtman D."/>
        </authorList>
    </citation>
    <scope>NUCLEOTIDE SEQUENCE [LARGE SCALE GENOMIC DNA]</scope>
    <source>
        <strain evidence="2 3">4138</strain>
    </source>
</reference>
<keyword evidence="1" id="KW-0812">Transmembrane</keyword>
<proteinExistence type="predicted"/>
<dbReference type="RefSeq" id="WP_310277120.1">
    <property type="nucleotide sequence ID" value="NZ_JAVDWR010000004.1"/>
</dbReference>
<dbReference type="Proteomes" id="UP001257909">
    <property type="component" value="Unassembled WGS sequence"/>
</dbReference>
<gene>
    <name evidence="2" type="ORF">J2W69_001864</name>
</gene>
<dbReference type="EMBL" id="JAVDWR010000004">
    <property type="protein sequence ID" value="MDR7120926.1"/>
    <property type="molecule type" value="Genomic_DNA"/>
</dbReference>
<feature type="transmembrane region" description="Helical" evidence="1">
    <location>
        <begin position="43"/>
        <end position="73"/>
    </location>
</feature>
<keyword evidence="2" id="KW-0808">Transferase</keyword>
<evidence type="ECO:0000313" key="2">
    <source>
        <dbReference type="EMBL" id="MDR7120926.1"/>
    </source>
</evidence>
<dbReference type="GO" id="GO:0016301">
    <property type="term" value="F:kinase activity"/>
    <property type="evidence" value="ECO:0007669"/>
    <property type="project" value="UniProtKB-KW"/>
</dbReference>
<accession>A0ABU1VYY4</accession>
<evidence type="ECO:0000313" key="3">
    <source>
        <dbReference type="Proteomes" id="UP001257909"/>
    </source>
</evidence>